<feature type="region of interest" description="Disordered" evidence="1">
    <location>
        <begin position="1"/>
        <end position="57"/>
    </location>
</feature>
<name>A0AAV7VA98_PLEWA</name>
<gene>
    <name evidence="2" type="ORF">NDU88_002340</name>
</gene>
<feature type="compositionally biased region" description="Low complexity" evidence="1">
    <location>
        <begin position="99"/>
        <end position="117"/>
    </location>
</feature>
<evidence type="ECO:0000256" key="1">
    <source>
        <dbReference type="SAM" id="MobiDB-lite"/>
    </source>
</evidence>
<reference evidence="2" key="1">
    <citation type="journal article" date="2022" name="bioRxiv">
        <title>Sequencing and chromosome-scale assembly of the giantPleurodeles waltlgenome.</title>
        <authorList>
            <person name="Brown T."/>
            <person name="Elewa A."/>
            <person name="Iarovenko S."/>
            <person name="Subramanian E."/>
            <person name="Araus A.J."/>
            <person name="Petzold A."/>
            <person name="Susuki M."/>
            <person name="Suzuki K.-i.T."/>
            <person name="Hayashi T."/>
            <person name="Toyoda A."/>
            <person name="Oliveira C."/>
            <person name="Osipova E."/>
            <person name="Leigh N.D."/>
            <person name="Simon A."/>
            <person name="Yun M.H."/>
        </authorList>
    </citation>
    <scope>NUCLEOTIDE SEQUENCE</scope>
    <source>
        <strain evidence="2">20211129_DDA</strain>
        <tissue evidence="2">Liver</tissue>
    </source>
</reference>
<feature type="region of interest" description="Disordered" evidence="1">
    <location>
        <begin position="93"/>
        <end position="149"/>
    </location>
</feature>
<accession>A0AAV7VA98</accession>
<keyword evidence="3" id="KW-1185">Reference proteome</keyword>
<dbReference type="EMBL" id="JANPWB010000003">
    <property type="protein sequence ID" value="KAJ1198499.1"/>
    <property type="molecule type" value="Genomic_DNA"/>
</dbReference>
<organism evidence="2 3">
    <name type="scientific">Pleurodeles waltl</name>
    <name type="common">Iberian ribbed newt</name>
    <dbReference type="NCBI Taxonomy" id="8319"/>
    <lineage>
        <taxon>Eukaryota</taxon>
        <taxon>Metazoa</taxon>
        <taxon>Chordata</taxon>
        <taxon>Craniata</taxon>
        <taxon>Vertebrata</taxon>
        <taxon>Euteleostomi</taxon>
        <taxon>Amphibia</taxon>
        <taxon>Batrachia</taxon>
        <taxon>Caudata</taxon>
        <taxon>Salamandroidea</taxon>
        <taxon>Salamandridae</taxon>
        <taxon>Pleurodelinae</taxon>
        <taxon>Pleurodeles</taxon>
    </lineage>
</organism>
<proteinExistence type="predicted"/>
<evidence type="ECO:0000313" key="3">
    <source>
        <dbReference type="Proteomes" id="UP001066276"/>
    </source>
</evidence>
<protein>
    <submittedName>
        <fullName evidence="2">Uncharacterized protein</fullName>
    </submittedName>
</protein>
<comment type="caution">
    <text evidence="2">The sequence shown here is derived from an EMBL/GenBank/DDBJ whole genome shotgun (WGS) entry which is preliminary data.</text>
</comment>
<dbReference type="AlphaFoldDB" id="A0AAV7VA98"/>
<sequence>MCAKAPISDSMQLQAEEHKQATQATQGTHDLADKPPTLCSRKVEGSNLSGGDNDGKNLEVEASKIGRVKKIPDWSRDDGDKFYSLTEDSEVISSGCNQSAVEGSTSSESESVSSAAGPTVRPQRRHHRCIKSWSGSTGGAEPGHSNGTI</sequence>
<dbReference type="Proteomes" id="UP001066276">
    <property type="component" value="Chromosome 2_1"/>
</dbReference>
<evidence type="ECO:0000313" key="2">
    <source>
        <dbReference type="EMBL" id="KAJ1198499.1"/>
    </source>
</evidence>